<gene>
    <name evidence="3" type="ORF">LMF89_11295</name>
</gene>
<organism evidence="3 4">
    <name type="scientific">Pelosinus baikalensis</name>
    <dbReference type="NCBI Taxonomy" id="2892015"/>
    <lineage>
        <taxon>Bacteria</taxon>
        <taxon>Bacillati</taxon>
        <taxon>Bacillota</taxon>
        <taxon>Negativicutes</taxon>
        <taxon>Selenomonadales</taxon>
        <taxon>Sporomusaceae</taxon>
        <taxon>Pelosinus</taxon>
    </lineage>
</organism>
<comment type="caution">
    <text evidence="3">The sequence shown here is derived from an EMBL/GenBank/DDBJ whole genome shotgun (WGS) entry which is preliminary data.</text>
</comment>
<dbReference type="InterPro" id="IPR018389">
    <property type="entry name" value="DctP_fam"/>
</dbReference>
<protein>
    <submittedName>
        <fullName evidence="3">TRAP transporter substrate-binding protein</fullName>
    </submittedName>
</protein>
<feature type="signal peptide" evidence="2">
    <location>
        <begin position="1"/>
        <end position="25"/>
    </location>
</feature>
<dbReference type="InterPro" id="IPR004682">
    <property type="entry name" value="TRAP_DctP"/>
</dbReference>
<evidence type="ECO:0000256" key="1">
    <source>
        <dbReference type="ARBA" id="ARBA00022729"/>
    </source>
</evidence>
<dbReference type="PANTHER" id="PTHR33376">
    <property type="match status" value="1"/>
</dbReference>
<dbReference type="NCBIfam" id="NF037995">
    <property type="entry name" value="TRAP_S1"/>
    <property type="match status" value="1"/>
</dbReference>
<name>A0ABS8HTK5_9FIRM</name>
<dbReference type="NCBIfam" id="TIGR00787">
    <property type="entry name" value="dctP"/>
    <property type="match status" value="1"/>
</dbReference>
<keyword evidence="4" id="KW-1185">Reference proteome</keyword>
<proteinExistence type="predicted"/>
<evidence type="ECO:0000313" key="4">
    <source>
        <dbReference type="Proteomes" id="UP001165492"/>
    </source>
</evidence>
<dbReference type="Pfam" id="PF03480">
    <property type="entry name" value="DctP"/>
    <property type="match status" value="1"/>
</dbReference>
<dbReference type="PIRSF" id="PIRSF006470">
    <property type="entry name" value="DctB"/>
    <property type="match status" value="1"/>
</dbReference>
<dbReference type="PANTHER" id="PTHR33376:SF2">
    <property type="entry name" value="DICARBOXYLATE-BINDING PERIPLASMIC PROTEIN"/>
    <property type="match status" value="1"/>
</dbReference>
<dbReference type="EMBL" id="JAJHJB010000013">
    <property type="protein sequence ID" value="MCC5465941.1"/>
    <property type="molecule type" value="Genomic_DNA"/>
</dbReference>
<reference evidence="3" key="1">
    <citation type="submission" date="2021-11" db="EMBL/GenBank/DDBJ databases">
        <title>Description of a new species Pelosinus isolated from the bottom sediments of Lake Baikal.</title>
        <authorList>
            <person name="Zakharyuk A."/>
        </authorList>
    </citation>
    <scope>NUCLEOTIDE SEQUENCE</scope>
    <source>
        <strain evidence="3">Bkl1</strain>
    </source>
</reference>
<keyword evidence="1 2" id="KW-0732">Signal</keyword>
<feature type="chain" id="PRO_5046035608" evidence="2">
    <location>
        <begin position="26"/>
        <end position="334"/>
    </location>
</feature>
<evidence type="ECO:0000313" key="3">
    <source>
        <dbReference type="EMBL" id="MCC5465941.1"/>
    </source>
</evidence>
<dbReference type="CDD" id="cd13671">
    <property type="entry name" value="PBP2_TRAP_SBP_like_3"/>
    <property type="match status" value="1"/>
</dbReference>
<dbReference type="Proteomes" id="UP001165492">
    <property type="component" value="Unassembled WGS sequence"/>
</dbReference>
<accession>A0ABS8HTK5</accession>
<dbReference type="PROSITE" id="PS51257">
    <property type="entry name" value="PROKAR_LIPOPROTEIN"/>
    <property type="match status" value="1"/>
</dbReference>
<sequence>MKRSLSVLILSLLCAVLLTGCSSGASKEKASEGAKVTIRLAEAHPADYPTTDGDRKFAELVKQASNGRINVEVYPGGTLGDENSVVSQVQSGGTVDMTRVSSATLTSFNPQMGLFALPYLFRDSSQEWAFLNSDKGQKLLKDLQTSNMMGLAYYESGARSFYSSKPLTKLADLKGQKIRVQQSAITLEMVTALGANPIVMPYGDVFGALQTGTIDAAENNAPSFESANHYTVAKNYILDGHQRVPEVLLMNLAMWNKFSPADQKIIQDAATASVATEKESWAKYEEKSNAKIKAAGVTITSVDNVAEWQEAVKPVIEKNGAQFKDLIDYIHTLK</sequence>
<evidence type="ECO:0000256" key="2">
    <source>
        <dbReference type="SAM" id="SignalP"/>
    </source>
</evidence>
<dbReference type="SUPFAM" id="SSF53850">
    <property type="entry name" value="Periplasmic binding protein-like II"/>
    <property type="match status" value="1"/>
</dbReference>
<dbReference type="Gene3D" id="3.40.190.170">
    <property type="entry name" value="Bacterial extracellular solute-binding protein, family 7"/>
    <property type="match status" value="1"/>
</dbReference>
<dbReference type="InterPro" id="IPR038404">
    <property type="entry name" value="TRAP_DctP_sf"/>
</dbReference>
<dbReference type="RefSeq" id="WP_229535144.1">
    <property type="nucleotide sequence ID" value="NZ_JAJHJB010000013.1"/>
</dbReference>